<gene>
    <name evidence="2" type="ORF">RS84_00038</name>
</gene>
<evidence type="ECO:0000256" key="1">
    <source>
        <dbReference type="SAM" id="MobiDB-lite"/>
    </source>
</evidence>
<accession>A0A0M2HYR9</accession>
<dbReference type="EMBL" id="JYJB01000002">
    <property type="protein sequence ID" value="KJL49564.1"/>
    <property type="molecule type" value="Genomic_DNA"/>
</dbReference>
<name>A0A0M2HYR9_9MICO</name>
<evidence type="ECO:0000313" key="3">
    <source>
        <dbReference type="Proteomes" id="UP000033900"/>
    </source>
</evidence>
<protein>
    <submittedName>
        <fullName evidence="2">Uncharacterized protein</fullName>
    </submittedName>
</protein>
<reference evidence="2 3" key="1">
    <citation type="submission" date="2015-02" db="EMBL/GenBank/DDBJ databases">
        <title>Draft genome sequences of ten Microbacterium spp. with emphasis on heavy metal contaminated environments.</title>
        <authorList>
            <person name="Corretto E."/>
        </authorList>
    </citation>
    <scope>NUCLEOTIDE SEQUENCE [LARGE SCALE GENOMIC DNA]</scope>
    <source>
        <strain evidence="2 3">SA35</strain>
    </source>
</reference>
<dbReference type="RefSeq" id="WP_045255743.1">
    <property type="nucleotide sequence ID" value="NZ_JYJB01000002.1"/>
</dbReference>
<sequence>MTDKKAPAKTPAKPTRPRRKTPDWGALASKSESAPREEIEREEAAPAAAPTAPKADAAPAVKVTPSGKVIPITKAQTFRLPPDALQIIAEEKAEEAALGKRLTNDAAVAEALRMWGKARRQARQRNKD</sequence>
<feature type="region of interest" description="Disordered" evidence="1">
    <location>
        <begin position="1"/>
        <end position="66"/>
    </location>
</feature>
<feature type="compositionally biased region" description="Basic and acidic residues" evidence="1">
    <location>
        <begin position="33"/>
        <end position="44"/>
    </location>
</feature>
<organism evidence="2 3">
    <name type="scientific">Microbacterium hydrocarbonoxydans</name>
    <dbReference type="NCBI Taxonomy" id="273678"/>
    <lineage>
        <taxon>Bacteria</taxon>
        <taxon>Bacillati</taxon>
        <taxon>Actinomycetota</taxon>
        <taxon>Actinomycetes</taxon>
        <taxon>Micrococcales</taxon>
        <taxon>Microbacteriaceae</taxon>
        <taxon>Microbacterium</taxon>
    </lineage>
</organism>
<dbReference type="AlphaFoldDB" id="A0A0M2HYR9"/>
<evidence type="ECO:0000313" key="2">
    <source>
        <dbReference type="EMBL" id="KJL49564.1"/>
    </source>
</evidence>
<feature type="compositionally biased region" description="Low complexity" evidence="1">
    <location>
        <begin position="45"/>
        <end position="65"/>
    </location>
</feature>
<dbReference type="Proteomes" id="UP000033900">
    <property type="component" value="Unassembled WGS sequence"/>
</dbReference>
<proteinExistence type="predicted"/>
<dbReference type="STRING" id="273678.RS84_00038"/>
<keyword evidence="3" id="KW-1185">Reference proteome</keyword>
<dbReference type="PATRIC" id="fig|273678.4.peg.34"/>
<comment type="caution">
    <text evidence="2">The sequence shown here is derived from an EMBL/GenBank/DDBJ whole genome shotgun (WGS) entry which is preliminary data.</text>
</comment>